<dbReference type="Proteomes" id="UP000708208">
    <property type="component" value="Unassembled WGS sequence"/>
</dbReference>
<comment type="caution">
    <text evidence="1">The sequence shown here is derived from an EMBL/GenBank/DDBJ whole genome shotgun (WGS) entry which is preliminary data.</text>
</comment>
<name>A0A8J2KV37_9HEXA</name>
<gene>
    <name evidence="1" type="ORF">AFUS01_LOCUS31647</name>
</gene>
<organism evidence="1 2">
    <name type="scientific">Allacma fusca</name>
    <dbReference type="NCBI Taxonomy" id="39272"/>
    <lineage>
        <taxon>Eukaryota</taxon>
        <taxon>Metazoa</taxon>
        <taxon>Ecdysozoa</taxon>
        <taxon>Arthropoda</taxon>
        <taxon>Hexapoda</taxon>
        <taxon>Collembola</taxon>
        <taxon>Symphypleona</taxon>
        <taxon>Sminthuridae</taxon>
        <taxon>Allacma</taxon>
    </lineage>
</organism>
<dbReference type="AlphaFoldDB" id="A0A8J2KV37"/>
<sequence>MFQFILEHHLVNNNDTHESIYKSIIAASSHSASSELRLTNEITLLPFEVRVESGCYLVIGSSVRIDSIFEGKLSKSVENENKWYTIMALKKRRGKNEIPDADQPIITFSGPIYLNERSVRSTLLLEWPALHHSHILLRIQAEFLRESSNEEHSLGTNLILNISGYDKKINLQDFEKDPTISDLTSPYFNVQTEAVAFSNVNVRTLFSLLETGGRRLNINIRSSS</sequence>
<evidence type="ECO:0000313" key="2">
    <source>
        <dbReference type="Proteomes" id="UP000708208"/>
    </source>
</evidence>
<dbReference type="EMBL" id="CAJVCH010506471">
    <property type="protein sequence ID" value="CAG7821300.1"/>
    <property type="molecule type" value="Genomic_DNA"/>
</dbReference>
<evidence type="ECO:0000313" key="1">
    <source>
        <dbReference type="EMBL" id="CAG7821300.1"/>
    </source>
</evidence>
<accession>A0A8J2KV37</accession>
<proteinExistence type="predicted"/>
<keyword evidence="2" id="KW-1185">Reference proteome</keyword>
<reference evidence="1" key="1">
    <citation type="submission" date="2021-06" db="EMBL/GenBank/DDBJ databases">
        <authorList>
            <person name="Hodson N. C."/>
            <person name="Mongue J. A."/>
            <person name="Jaron S. K."/>
        </authorList>
    </citation>
    <scope>NUCLEOTIDE SEQUENCE</scope>
</reference>
<feature type="non-terminal residue" evidence="1">
    <location>
        <position position="224"/>
    </location>
</feature>
<protein>
    <submittedName>
        <fullName evidence="1">Uncharacterized protein</fullName>
    </submittedName>
</protein>